<protein>
    <submittedName>
        <fullName evidence="1">Uncharacterized protein</fullName>
    </submittedName>
</protein>
<evidence type="ECO:0000313" key="2">
    <source>
        <dbReference type="Proteomes" id="UP000467327"/>
    </source>
</evidence>
<keyword evidence="2" id="KW-1185">Reference proteome</keyword>
<dbReference type="Proteomes" id="UP000467327">
    <property type="component" value="Chromosome"/>
</dbReference>
<name>A0AAD1HKK4_9MYCO</name>
<dbReference type="AlphaFoldDB" id="A0AAD1HKK4"/>
<reference evidence="1 2" key="1">
    <citation type="journal article" date="2019" name="Emerg. Microbes Infect.">
        <title>Comprehensive subspecies identification of 175 nontuberculous mycobacteria species based on 7547 genomic profiles.</title>
        <authorList>
            <person name="Matsumoto Y."/>
            <person name="Kinjo T."/>
            <person name="Motooka D."/>
            <person name="Nabeya D."/>
            <person name="Jung N."/>
            <person name="Uechi K."/>
            <person name="Horii T."/>
            <person name="Iida T."/>
            <person name="Fujita J."/>
            <person name="Nakamura S."/>
        </authorList>
    </citation>
    <scope>NUCLEOTIDE SEQUENCE [LARGE SCALE GENOMIC DNA]</scope>
    <source>
        <strain evidence="1 2">JCM 6376</strain>
    </source>
</reference>
<organism evidence="1 2">
    <name type="scientific">Mycolicibacterium aichiense</name>
    <dbReference type="NCBI Taxonomy" id="1799"/>
    <lineage>
        <taxon>Bacteria</taxon>
        <taxon>Bacillati</taxon>
        <taxon>Actinomycetota</taxon>
        <taxon>Actinomycetes</taxon>
        <taxon>Mycobacteriales</taxon>
        <taxon>Mycobacteriaceae</taxon>
        <taxon>Mycolicibacterium</taxon>
    </lineage>
</organism>
<evidence type="ECO:0000313" key="1">
    <source>
        <dbReference type="EMBL" id="BBX06399.1"/>
    </source>
</evidence>
<proteinExistence type="predicted"/>
<accession>A0AAD1HKK4</accession>
<dbReference type="EMBL" id="AP022561">
    <property type="protein sequence ID" value="BBX06399.1"/>
    <property type="molecule type" value="Genomic_DNA"/>
</dbReference>
<gene>
    <name evidence="1" type="ORF">MAIC_12020</name>
</gene>
<sequence>MQVGIAEDLDVPAGKTTPFDRPHLGKWLTTRRGEFDVIVFSVRIASCAACSIWPHTGSRVALAESLAIAVRQRRQPRDRAGTKTIPLDYADAEVERQTLKNMGPLERRRRVWFAGNDHTDELSEVNSVLEDLTDQLGVGVFKQGTPQRTKLDQRIAALSARQAELSSVPSQPAGWRFEPTGELFSDWWNDQDDEAENIWLRQSGFRYEWSSHSHEQGRVVVDWFERVGELEMDLDGDRAFGPLADFMAALSDPANFEDAPPS</sequence>
<dbReference type="KEGG" id="maic:MAIC_12020"/>